<protein>
    <submittedName>
        <fullName evidence="4">Superoxide dismutase</fullName>
    </submittedName>
</protein>
<name>A0A0K0D7B5_ANGCA</name>
<dbReference type="PANTHER" id="PTHR10003">
    <property type="entry name" value="SUPEROXIDE DISMUTASE CU-ZN -RELATED"/>
    <property type="match status" value="1"/>
</dbReference>
<dbReference type="InterPro" id="IPR018152">
    <property type="entry name" value="SOD_Cu/Zn_BS"/>
</dbReference>
<dbReference type="AlphaFoldDB" id="A0A0K0D7B5"/>
<dbReference type="InterPro" id="IPR001424">
    <property type="entry name" value="SOD_Cu_Zn_dom"/>
</dbReference>
<dbReference type="WBParaSite" id="ACAC_0000596001-mRNA-1">
    <property type="protein sequence ID" value="ACAC_0000596001-mRNA-1"/>
    <property type="gene ID" value="ACAC_0000596001"/>
</dbReference>
<reference evidence="3" key="1">
    <citation type="submission" date="2012-09" db="EMBL/GenBank/DDBJ databases">
        <authorList>
            <person name="Martin A.A."/>
        </authorList>
    </citation>
    <scope>NUCLEOTIDE SEQUENCE</scope>
</reference>
<evidence type="ECO:0000313" key="3">
    <source>
        <dbReference type="Proteomes" id="UP000035642"/>
    </source>
</evidence>
<accession>A0A0K0D7B5</accession>
<dbReference type="SUPFAM" id="SSF49329">
    <property type="entry name" value="Cu,Zn superoxide dismutase-like"/>
    <property type="match status" value="2"/>
</dbReference>
<organism evidence="3 4">
    <name type="scientific">Angiostrongylus cantonensis</name>
    <name type="common">Rat lungworm</name>
    <dbReference type="NCBI Taxonomy" id="6313"/>
    <lineage>
        <taxon>Eukaryota</taxon>
        <taxon>Metazoa</taxon>
        <taxon>Ecdysozoa</taxon>
        <taxon>Nematoda</taxon>
        <taxon>Chromadorea</taxon>
        <taxon>Rhabditida</taxon>
        <taxon>Rhabditina</taxon>
        <taxon>Rhabditomorpha</taxon>
        <taxon>Strongyloidea</taxon>
        <taxon>Metastrongylidae</taxon>
        <taxon>Angiostrongylus</taxon>
    </lineage>
</organism>
<evidence type="ECO:0000313" key="4">
    <source>
        <dbReference type="WBParaSite" id="ACAC_0000596001-mRNA-1"/>
    </source>
</evidence>
<feature type="region of interest" description="Disordered" evidence="1">
    <location>
        <begin position="93"/>
        <end position="133"/>
    </location>
</feature>
<dbReference type="PROSITE" id="PS00087">
    <property type="entry name" value="SOD_CU_ZN_1"/>
    <property type="match status" value="1"/>
</dbReference>
<dbReference type="STRING" id="6313.A0A0K0D7B5"/>
<reference evidence="4" key="2">
    <citation type="submission" date="2017-02" db="UniProtKB">
        <authorList>
            <consortium name="WormBaseParasite"/>
        </authorList>
    </citation>
    <scope>IDENTIFICATION</scope>
</reference>
<evidence type="ECO:0000259" key="2">
    <source>
        <dbReference type="Pfam" id="PF00080"/>
    </source>
</evidence>
<dbReference type="Gene3D" id="2.60.40.200">
    <property type="entry name" value="Superoxide dismutase, copper/zinc binding domain"/>
    <property type="match status" value="1"/>
</dbReference>
<evidence type="ECO:0000256" key="1">
    <source>
        <dbReference type="SAM" id="MobiDB-lite"/>
    </source>
</evidence>
<dbReference type="InterPro" id="IPR036423">
    <property type="entry name" value="SOD-like_Cu/Zn_dom_sf"/>
</dbReference>
<feature type="compositionally biased region" description="Basic and acidic residues" evidence="1">
    <location>
        <begin position="115"/>
        <end position="130"/>
    </location>
</feature>
<dbReference type="GO" id="GO:0005507">
    <property type="term" value="F:copper ion binding"/>
    <property type="evidence" value="ECO:0007669"/>
    <property type="project" value="InterPro"/>
</dbReference>
<dbReference type="GO" id="GO:0006801">
    <property type="term" value="P:superoxide metabolic process"/>
    <property type="evidence" value="ECO:0007669"/>
    <property type="project" value="InterPro"/>
</dbReference>
<feature type="domain" description="Superoxide dismutase copper/zinc binding" evidence="2">
    <location>
        <begin position="1"/>
        <end position="60"/>
    </location>
</feature>
<proteinExistence type="predicted"/>
<dbReference type="Proteomes" id="UP000035642">
    <property type="component" value="Unassembled WGS sequence"/>
</dbReference>
<dbReference type="Pfam" id="PF00080">
    <property type="entry name" value="Sod_Cu"/>
    <property type="match status" value="1"/>
</dbReference>
<sequence>LTGLPPDDHGFHVHEFGDLSNGCLGEGLHCNSFRSPHGGPDGPPSSRHVGDLGNIMTPASPSLYFRGAKRAFFPLLSLFKQILRQVVQQRLSSMNPSLPSPEIVESLDELSYPTRKKDDLGRGGDAESRKTGNPGARIACGIIGYTSPTLA</sequence>
<keyword evidence="3" id="KW-1185">Reference proteome</keyword>
<dbReference type="InterPro" id="IPR024134">
    <property type="entry name" value="SOD_Cu/Zn_/chaperone"/>
</dbReference>